<keyword evidence="2" id="KW-0441">Lipid A biosynthesis</keyword>
<keyword evidence="5" id="KW-0443">Lipid metabolism</keyword>
<evidence type="ECO:0000256" key="3">
    <source>
        <dbReference type="ARBA" id="ARBA00022679"/>
    </source>
</evidence>
<accession>A0A3B1E0Z2</accession>
<feature type="non-terminal residue" evidence="8">
    <location>
        <position position="324"/>
    </location>
</feature>
<dbReference type="NCBIfam" id="NF002060">
    <property type="entry name" value="PRK00892.1"/>
    <property type="match status" value="1"/>
</dbReference>
<dbReference type="GO" id="GO:0103118">
    <property type="term" value="F:UDP-3-O-[(3R)-3-hydroxyacyl]-glucosamine N-acyltransferase activity"/>
    <property type="evidence" value="ECO:0007669"/>
    <property type="project" value="UniProtKB-EC"/>
</dbReference>
<evidence type="ECO:0000256" key="6">
    <source>
        <dbReference type="ARBA" id="ARBA00023315"/>
    </source>
</evidence>
<evidence type="ECO:0000256" key="5">
    <source>
        <dbReference type="ARBA" id="ARBA00023098"/>
    </source>
</evidence>
<dbReference type="InterPro" id="IPR001451">
    <property type="entry name" value="Hexapep"/>
</dbReference>
<name>A0A3B1E0Z2_9ZZZZ</name>
<sequence>MIGSITTQVLAQMLGGQLVGKPDLVLSDLGGIDEAGPGALTFIRSADYAHKWAQSNASAALVTRGIDIPGHDPDTRALLFVDNADQALVTLLAELSTMAAPPPPPAGIHPTAVVDDSATIDPTASIGPLCVIGPKTKIGPDCVLLSGVTLSHGVTIGARCTLHPGVVIYHGCTIGDDCLLHAGVTIGADGFGFIPHPAGTGLVKVPHLSTVVLGNHVEIGAGSCIDRGKFTPTTIGDGVKMDNLVQIGHNTRVGPHAVLCGLVGIGGSCTIGAGAMLGGQAGTRDNVHIGKGAKVAGKAGVMKDIPPGQVVFGMPARPGFDALR</sequence>
<dbReference type="Pfam" id="PF04613">
    <property type="entry name" value="LpxD"/>
    <property type="match status" value="1"/>
</dbReference>
<evidence type="ECO:0000256" key="4">
    <source>
        <dbReference type="ARBA" id="ARBA00022737"/>
    </source>
</evidence>
<dbReference type="NCBIfam" id="TIGR01853">
    <property type="entry name" value="lipid_A_lpxD"/>
    <property type="match status" value="1"/>
</dbReference>
<reference evidence="8" key="1">
    <citation type="submission" date="2018-06" db="EMBL/GenBank/DDBJ databases">
        <authorList>
            <person name="Zhirakovskaya E."/>
        </authorList>
    </citation>
    <scope>NUCLEOTIDE SEQUENCE</scope>
</reference>
<dbReference type="PANTHER" id="PTHR43378">
    <property type="entry name" value="UDP-3-O-ACYLGLUCOSAMINE N-ACYLTRANSFERASE"/>
    <property type="match status" value="1"/>
</dbReference>
<feature type="domain" description="UDP-3-O-[3-hydroxymyristoyl] glucosamine N-acyltransferase non-repeat region" evidence="7">
    <location>
        <begin position="23"/>
        <end position="92"/>
    </location>
</feature>
<evidence type="ECO:0000256" key="1">
    <source>
        <dbReference type="ARBA" id="ARBA00022516"/>
    </source>
</evidence>
<dbReference type="GO" id="GO:0016410">
    <property type="term" value="F:N-acyltransferase activity"/>
    <property type="evidence" value="ECO:0007669"/>
    <property type="project" value="InterPro"/>
</dbReference>
<proteinExistence type="inferred from homology"/>
<keyword evidence="4" id="KW-0677">Repeat</keyword>
<dbReference type="Gene3D" id="3.40.1390.10">
    <property type="entry name" value="MurE/MurF, N-terminal domain"/>
    <property type="match status" value="1"/>
</dbReference>
<dbReference type="Pfam" id="PF00132">
    <property type="entry name" value="Hexapep"/>
    <property type="match status" value="1"/>
</dbReference>
<dbReference type="SUPFAM" id="SSF51161">
    <property type="entry name" value="Trimeric LpxA-like enzymes"/>
    <property type="match status" value="1"/>
</dbReference>
<dbReference type="EC" id="2.3.1.191" evidence="8"/>
<dbReference type="PANTHER" id="PTHR43378:SF2">
    <property type="entry name" value="UDP-3-O-ACYLGLUCOSAMINE N-ACYLTRANSFERASE 1, MITOCHONDRIAL-RELATED"/>
    <property type="match status" value="1"/>
</dbReference>
<protein>
    <submittedName>
        <fullName evidence="8">UDP-3-O-[3-hydroxymyristoyl] glucosamine N-acyltransferase</fullName>
        <ecNumber evidence="8">2.3.1.191</ecNumber>
    </submittedName>
</protein>
<dbReference type="Gene3D" id="2.160.10.10">
    <property type="entry name" value="Hexapeptide repeat proteins"/>
    <property type="match status" value="1"/>
</dbReference>
<evidence type="ECO:0000313" key="8">
    <source>
        <dbReference type="EMBL" id="VAX38785.1"/>
    </source>
</evidence>
<dbReference type="EMBL" id="UOGK01000153">
    <property type="protein sequence ID" value="VAX38785.1"/>
    <property type="molecule type" value="Genomic_DNA"/>
</dbReference>
<dbReference type="InterPro" id="IPR007691">
    <property type="entry name" value="LpxD"/>
</dbReference>
<keyword evidence="1" id="KW-0444">Lipid biosynthesis</keyword>
<dbReference type="CDD" id="cd03352">
    <property type="entry name" value="LbH_LpxD"/>
    <property type="match status" value="1"/>
</dbReference>
<keyword evidence="6 8" id="KW-0012">Acyltransferase</keyword>
<dbReference type="GO" id="GO:0016020">
    <property type="term" value="C:membrane"/>
    <property type="evidence" value="ECO:0007669"/>
    <property type="project" value="GOC"/>
</dbReference>
<dbReference type="HAMAP" id="MF_00523">
    <property type="entry name" value="LpxD"/>
    <property type="match status" value="1"/>
</dbReference>
<evidence type="ECO:0000259" key="7">
    <source>
        <dbReference type="Pfam" id="PF04613"/>
    </source>
</evidence>
<gene>
    <name evidence="8" type="ORF">MNBD_PLANCTO03-2313</name>
</gene>
<dbReference type="AlphaFoldDB" id="A0A3B1E0Z2"/>
<dbReference type="InterPro" id="IPR020573">
    <property type="entry name" value="UDP_GlcNAc_AcTrfase_non-rep"/>
</dbReference>
<keyword evidence="3 8" id="KW-0808">Transferase</keyword>
<organism evidence="8">
    <name type="scientific">hydrothermal vent metagenome</name>
    <dbReference type="NCBI Taxonomy" id="652676"/>
    <lineage>
        <taxon>unclassified sequences</taxon>
        <taxon>metagenomes</taxon>
        <taxon>ecological metagenomes</taxon>
    </lineage>
</organism>
<dbReference type="GO" id="GO:0009245">
    <property type="term" value="P:lipid A biosynthetic process"/>
    <property type="evidence" value="ECO:0007669"/>
    <property type="project" value="UniProtKB-KW"/>
</dbReference>
<dbReference type="InterPro" id="IPR011004">
    <property type="entry name" value="Trimer_LpxA-like_sf"/>
</dbReference>
<evidence type="ECO:0000256" key="2">
    <source>
        <dbReference type="ARBA" id="ARBA00022556"/>
    </source>
</evidence>